<evidence type="ECO:0000313" key="2">
    <source>
        <dbReference type="EMBL" id="MCZ0964364.1"/>
    </source>
</evidence>
<dbReference type="RefSeq" id="WP_268944456.1">
    <property type="nucleotide sequence ID" value="NZ_JAPTYD010000092.1"/>
</dbReference>
<dbReference type="PANTHER" id="PTHR42850">
    <property type="entry name" value="METALLOPHOSPHOESTERASE"/>
    <property type="match status" value="1"/>
</dbReference>
<organism evidence="2 3">
    <name type="scientific">Paracoccus benzoatiresistens</name>
    <dbReference type="NCBI Taxonomy" id="2997341"/>
    <lineage>
        <taxon>Bacteria</taxon>
        <taxon>Pseudomonadati</taxon>
        <taxon>Pseudomonadota</taxon>
        <taxon>Alphaproteobacteria</taxon>
        <taxon>Rhodobacterales</taxon>
        <taxon>Paracoccaceae</taxon>
        <taxon>Paracoccus</taxon>
    </lineage>
</organism>
<dbReference type="PANTHER" id="PTHR42850:SF4">
    <property type="entry name" value="ZINC-DEPENDENT ENDOPOLYPHOSPHATASE"/>
    <property type="match status" value="1"/>
</dbReference>
<dbReference type="EMBL" id="JAPTYD010000092">
    <property type="protein sequence ID" value="MCZ0964364.1"/>
    <property type="molecule type" value="Genomic_DNA"/>
</dbReference>
<sequence>MKLSSLFRRATSPTRLGLSEVSGESFPPPLPDETICLLGDLHGRLDCLEQFLLLRQRHFPSATLIVLGDMIDRGPDSAGVLARLQDATTGGAICLKGNHEEMLLAAIANPEDNLSTWLRHGGRQAAASFGIDEYVLEQLPAVEAAALLREQIGAATLDWLSGLPLNYRSGNVVAVHAGLDPAHPLACQAAKTMLWGHPSFAHQPRRDGLWVVYGHTIVERASKKPGKIALDTGAYATGKLSYALIDPALPEHERVMIGLINSLVKS</sequence>
<keyword evidence="3" id="KW-1185">Reference proteome</keyword>
<gene>
    <name evidence="2" type="ORF">OU682_22635</name>
</gene>
<dbReference type="Proteomes" id="UP001149822">
    <property type="component" value="Unassembled WGS sequence"/>
</dbReference>
<dbReference type="Pfam" id="PF00149">
    <property type="entry name" value="Metallophos"/>
    <property type="match status" value="1"/>
</dbReference>
<evidence type="ECO:0000259" key="1">
    <source>
        <dbReference type="Pfam" id="PF00149"/>
    </source>
</evidence>
<dbReference type="InterPro" id="IPR050126">
    <property type="entry name" value="Ap4A_hydrolase"/>
</dbReference>
<dbReference type="SUPFAM" id="SSF56300">
    <property type="entry name" value="Metallo-dependent phosphatases"/>
    <property type="match status" value="1"/>
</dbReference>
<name>A0ABT4JBA3_9RHOB</name>
<accession>A0ABT4JBA3</accession>
<dbReference type="InterPro" id="IPR029052">
    <property type="entry name" value="Metallo-depent_PP-like"/>
</dbReference>
<dbReference type="InterPro" id="IPR004843">
    <property type="entry name" value="Calcineurin-like_PHP"/>
</dbReference>
<evidence type="ECO:0000313" key="3">
    <source>
        <dbReference type="Proteomes" id="UP001149822"/>
    </source>
</evidence>
<comment type="caution">
    <text evidence="2">The sequence shown here is derived from an EMBL/GenBank/DDBJ whole genome shotgun (WGS) entry which is preliminary data.</text>
</comment>
<proteinExistence type="predicted"/>
<protein>
    <submittedName>
        <fullName evidence="2">Metallophosphoesterase</fullName>
    </submittedName>
</protein>
<feature type="domain" description="Calcineurin-like phosphoesterase" evidence="1">
    <location>
        <begin position="34"/>
        <end position="180"/>
    </location>
</feature>
<reference evidence="2" key="1">
    <citation type="submission" date="2022-12" db="EMBL/GenBank/DDBJ databases">
        <title>Paracoccus sp. EF6 isolated from a lake water.</title>
        <authorList>
            <person name="Liu H."/>
        </authorList>
    </citation>
    <scope>NUCLEOTIDE SEQUENCE</scope>
    <source>
        <strain evidence="2">EF6</strain>
    </source>
</reference>
<dbReference type="Gene3D" id="3.60.21.10">
    <property type="match status" value="1"/>
</dbReference>